<dbReference type="Pfam" id="PF00881">
    <property type="entry name" value="Nitroreductase"/>
    <property type="match status" value="1"/>
</dbReference>
<accession>A0ABP4SZM8</accession>
<evidence type="ECO:0000259" key="1">
    <source>
        <dbReference type="Pfam" id="PF00881"/>
    </source>
</evidence>
<dbReference type="Proteomes" id="UP001500596">
    <property type="component" value="Unassembled WGS sequence"/>
</dbReference>
<dbReference type="SUPFAM" id="SSF55469">
    <property type="entry name" value="FMN-dependent nitroreductase-like"/>
    <property type="match status" value="1"/>
</dbReference>
<protein>
    <recommendedName>
        <fullName evidence="1">Nitroreductase domain-containing protein</fullName>
    </recommendedName>
</protein>
<evidence type="ECO:0000313" key="3">
    <source>
        <dbReference type="Proteomes" id="UP001500596"/>
    </source>
</evidence>
<dbReference type="Gene3D" id="3.40.109.10">
    <property type="entry name" value="NADH Oxidase"/>
    <property type="match status" value="1"/>
</dbReference>
<comment type="caution">
    <text evidence="2">The sequence shown here is derived from an EMBL/GenBank/DDBJ whole genome shotgun (WGS) entry which is preliminary data.</text>
</comment>
<dbReference type="EMBL" id="BAAAPK010000001">
    <property type="protein sequence ID" value="GAA1679787.1"/>
    <property type="molecule type" value="Genomic_DNA"/>
</dbReference>
<feature type="domain" description="Nitroreductase" evidence="1">
    <location>
        <begin position="40"/>
        <end position="129"/>
    </location>
</feature>
<dbReference type="InterPro" id="IPR000415">
    <property type="entry name" value="Nitroreductase-like"/>
</dbReference>
<keyword evidence="3" id="KW-1185">Reference proteome</keyword>
<reference evidence="3" key="1">
    <citation type="journal article" date="2019" name="Int. J. Syst. Evol. Microbiol.">
        <title>The Global Catalogue of Microorganisms (GCM) 10K type strain sequencing project: providing services to taxonomists for standard genome sequencing and annotation.</title>
        <authorList>
            <consortium name="The Broad Institute Genomics Platform"/>
            <consortium name="The Broad Institute Genome Sequencing Center for Infectious Disease"/>
            <person name="Wu L."/>
            <person name="Ma J."/>
        </authorList>
    </citation>
    <scope>NUCLEOTIDE SEQUENCE [LARGE SCALE GENOMIC DNA]</scope>
    <source>
        <strain evidence="3">JCM 15575</strain>
    </source>
</reference>
<dbReference type="InterPro" id="IPR029479">
    <property type="entry name" value="Nitroreductase"/>
</dbReference>
<gene>
    <name evidence="2" type="ORF">GCM10009807_24620</name>
</gene>
<evidence type="ECO:0000313" key="2">
    <source>
        <dbReference type="EMBL" id="GAA1679787.1"/>
    </source>
</evidence>
<sequence>MVEDLHQKAALGELYRRASMPAFMRERDSASTDATRRVYEDAIGLAQNLDRVPVIVIPCCLGVPPIDAAGAAGFFGSILPAAWSFQLALRVRGLGSAYTSAILARAGELREILSLPVDVTPAAMIPVGYTLGTRFRPARRSDPVDVTYIDRWESIRADGTAGA</sequence>
<name>A0ABP4SZM8_9MICO</name>
<organism evidence="2 3">
    <name type="scientific">Microbacterium lacus</name>
    <dbReference type="NCBI Taxonomy" id="415217"/>
    <lineage>
        <taxon>Bacteria</taxon>
        <taxon>Bacillati</taxon>
        <taxon>Actinomycetota</taxon>
        <taxon>Actinomycetes</taxon>
        <taxon>Micrococcales</taxon>
        <taxon>Microbacteriaceae</taxon>
        <taxon>Microbacterium</taxon>
    </lineage>
</organism>
<proteinExistence type="predicted"/>